<dbReference type="InterPro" id="IPR002843">
    <property type="entry name" value="ATPase_V0-cplx_csu/dsu"/>
</dbReference>
<dbReference type="InterPro" id="IPR050873">
    <property type="entry name" value="V-ATPase_V0D/AC39_subunit"/>
</dbReference>
<organism evidence="3 4">
    <name type="scientific">Thermoclostridium stercorarium subsp. thermolacticum DSM 2910</name>
    <dbReference type="NCBI Taxonomy" id="1121336"/>
    <lineage>
        <taxon>Bacteria</taxon>
        <taxon>Bacillati</taxon>
        <taxon>Bacillota</taxon>
        <taxon>Clostridia</taxon>
        <taxon>Eubacteriales</taxon>
        <taxon>Oscillospiraceae</taxon>
        <taxon>Thermoclostridium</taxon>
    </lineage>
</organism>
<name>A0A1B1YFX3_THEST</name>
<evidence type="ECO:0000256" key="1">
    <source>
        <dbReference type="ARBA" id="ARBA00022448"/>
    </source>
</evidence>
<evidence type="ECO:0000313" key="4">
    <source>
        <dbReference type="Proteomes" id="UP000092971"/>
    </source>
</evidence>
<dbReference type="PANTHER" id="PTHR38682">
    <property type="entry name" value="V-TYPE ATP SYNTHASE SUBUNIT C"/>
    <property type="match status" value="1"/>
</dbReference>
<dbReference type="OrthoDB" id="9816136at2"/>
<dbReference type="Pfam" id="PF01992">
    <property type="entry name" value="vATP-synt_AC39"/>
    <property type="match status" value="1"/>
</dbReference>
<dbReference type="GO" id="GO:0046961">
    <property type="term" value="F:proton-transporting ATPase activity, rotational mechanism"/>
    <property type="evidence" value="ECO:0007669"/>
    <property type="project" value="InterPro"/>
</dbReference>
<accession>A0A1B1YFX3</accession>
<dbReference type="AlphaFoldDB" id="A0A1B1YFX3"/>
<dbReference type="InterPro" id="IPR036079">
    <property type="entry name" value="ATPase_csu/dsu_sf"/>
</dbReference>
<dbReference type="Proteomes" id="UP000092971">
    <property type="component" value="Chromosome"/>
</dbReference>
<keyword evidence="1" id="KW-0813">Transport</keyword>
<sequence length="345" mass="40707">MAMGDYDALMAKTRAMYGKLLKREDYNELLKQKSVGDVVYYLKHNTYYGNILTDVNEGEIHRGQFEKILRKSLMNDYDKLFCFTHGKIRDFLKVIYLRHEIDSLKRLLRVLETKGTTSTAEESLIFLKNYDPLHIAKLATVQNIRELINELKGTPYYDVLRPFLNEKDGDNLFMIEMSLDLYYVNMVFSKKKTLLSGLDAETVTRSLGTEIDILNLLWIYRGRIIYNMDRSIVLSYLIPHRYRLPMDLIYELVDATDKDAFMQITAQSRYSELFLSEDSRFYDLKFSEYMYDFHRRMLRNYGFSIASAISYLYLKEYEISNIVSIIEGIRYGMPVETIRSFIVGM</sequence>
<protein>
    <submittedName>
        <fullName evidence="3">ATP synthase subunit C</fullName>
    </submittedName>
</protein>
<reference evidence="3 4" key="1">
    <citation type="submission" date="2016-02" db="EMBL/GenBank/DDBJ databases">
        <title>Comparison of Clostridium stercorarium subspecies using comparative genomics and transcriptomics.</title>
        <authorList>
            <person name="Schellenberg J."/>
            <person name="Thallinger G."/>
            <person name="Levin D.B."/>
            <person name="Zhang X."/>
            <person name="Alvare G."/>
            <person name="Fristensky B."/>
            <person name="Sparling R."/>
        </authorList>
    </citation>
    <scope>NUCLEOTIDE SEQUENCE [LARGE SCALE GENOMIC DNA]</scope>
    <source>
        <strain evidence="3 4">DSM 2910</strain>
    </source>
</reference>
<dbReference type="PANTHER" id="PTHR38682:SF1">
    <property type="entry name" value="V-TYPE ATP SYNTHASE SUBUNIT C"/>
    <property type="match status" value="1"/>
</dbReference>
<evidence type="ECO:0000313" key="3">
    <source>
        <dbReference type="EMBL" id="ANW99667.1"/>
    </source>
</evidence>
<dbReference type="Gene3D" id="1.10.132.50">
    <property type="entry name" value="ATP synthase (C/AC39) subunit, domain 3"/>
    <property type="match status" value="3"/>
</dbReference>
<keyword evidence="2" id="KW-0406">Ion transport</keyword>
<gene>
    <name evidence="3" type="ORF">CSTERTH_11780</name>
</gene>
<evidence type="ECO:0000256" key="2">
    <source>
        <dbReference type="ARBA" id="ARBA00023065"/>
    </source>
</evidence>
<dbReference type="InterPro" id="IPR044911">
    <property type="entry name" value="V-type_ATPase_csu/dsu_dom_3"/>
</dbReference>
<dbReference type="EMBL" id="CP014672">
    <property type="protein sequence ID" value="ANW99667.1"/>
    <property type="molecule type" value="Genomic_DNA"/>
</dbReference>
<proteinExistence type="predicted"/>
<dbReference type="SUPFAM" id="SSF103486">
    <property type="entry name" value="V-type ATP synthase subunit C"/>
    <property type="match status" value="1"/>
</dbReference>